<comment type="caution">
    <text evidence="1">The sequence shown here is derived from an EMBL/GenBank/DDBJ whole genome shotgun (WGS) entry which is preliminary data.</text>
</comment>
<gene>
    <name evidence="1" type="ORF">ACM46_01390</name>
</gene>
<keyword evidence="2" id="KW-1185">Reference proteome</keyword>
<proteinExistence type="predicted"/>
<reference evidence="1 2" key="1">
    <citation type="journal article" date="2013" name="Int. J. Syst. Evol. Microbiol.">
        <title>Chryseobacterium angstadtii sp. nov., isolated from a newt tank.</title>
        <authorList>
            <person name="Kirk K.E."/>
            <person name="Hoffman J.A."/>
            <person name="Smith K.A."/>
            <person name="Strahan B.L."/>
            <person name="Failor K.C."/>
            <person name="Krebs J.E."/>
            <person name="Gale A.N."/>
            <person name="Do T.D."/>
            <person name="Sontag T.C."/>
            <person name="Batties A.M."/>
            <person name="Mistiszyn K."/>
            <person name="Newman J.D."/>
        </authorList>
    </citation>
    <scope>NUCLEOTIDE SEQUENCE [LARGE SCALE GENOMIC DNA]</scope>
    <source>
        <strain evidence="1 2">KM</strain>
    </source>
</reference>
<dbReference type="EMBL" id="LFND01000001">
    <property type="protein sequence ID" value="KMQ66235.1"/>
    <property type="molecule type" value="Genomic_DNA"/>
</dbReference>
<dbReference type="OrthoDB" id="1260535at2"/>
<dbReference type="PATRIC" id="fig|558151.6.peg.287"/>
<evidence type="ECO:0000313" key="2">
    <source>
        <dbReference type="Proteomes" id="UP000036261"/>
    </source>
</evidence>
<dbReference type="Proteomes" id="UP000036261">
    <property type="component" value="Unassembled WGS sequence"/>
</dbReference>
<sequence>MNYKILFPFLAFFFLQCRSQKINDVNFKYGKLFYQDSTIIESHLYNSVTGLYEYKKKNFGFGEDESVTATIKLTEKELNDIYNLYVSLKPKHLTECIFNDNKLFYKSYVIFNSEKNKLSPECTTGKQEENNKIKIKILKLIKSSPAYKTAFYWEFIRK</sequence>
<name>A0A0J7LBA2_9FLAO</name>
<dbReference type="AlphaFoldDB" id="A0A0J7LBA2"/>
<organism evidence="1 2">
    <name type="scientific">Chryseobacterium angstadtii</name>
    <dbReference type="NCBI Taxonomy" id="558151"/>
    <lineage>
        <taxon>Bacteria</taxon>
        <taxon>Pseudomonadati</taxon>
        <taxon>Bacteroidota</taxon>
        <taxon>Flavobacteriia</taxon>
        <taxon>Flavobacteriales</taxon>
        <taxon>Weeksellaceae</taxon>
        <taxon>Chryseobacterium group</taxon>
        <taxon>Chryseobacterium</taxon>
    </lineage>
</organism>
<evidence type="ECO:0000313" key="1">
    <source>
        <dbReference type="EMBL" id="KMQ66235.1"/>
    </source>
</evidence>
<dbReference type="RefSeq" id="WP_048504828.1">
    <property type="nucleotide sequence ID" value="NZ_LFND01000001.1"/>
</dbReference>
<protein>
    <submittedName>
        <fullName evidence="1">Uncharacterized protein</fullName>
    </submittedName>
</protein>
<accession>A0A0J7LBA2</accession>